<evidence type="ECO:0000256" key="6">
    <source>
        <dbReference type="ARBA" id="ARBA00022692"/>
    </source>
</evidence>
<feature type="transmembrane region" description="Helical" evidence="11">
    <location>
        <begin position="45"/>
        <end position="64"/>
    </location>
</feature>
<keyword evidence="4" id="KW-1003">Cell membrane</keyword>
<proteinExistence type="inferred from homology"/>
<evidence type="ECO:0000256" key="3">
    <source>
        <dbReference type="ARBA" id="ARBA00022448"/>
    </source>
</evidence>
<evidence type="ECO:0000256" key="9">
    <source>
        <dbReference type="ARBA" id="ARBA00023136"/>
    </source>
</evidence>
<evidence type="ECO:0000313" key="14">
    <source>
        <dbReference type="Proteomes" id="UP000619838"/>
    </source>
</evidence>
<comment type="similarity">
    <text evidence="2">Belongs to the TonB family.</text>
</comment>
<dbReference type="InterPro" id="IPR037682">
    <property type="entry name" value="TonB_C"/>
</dbReference>
<accession>A0ABR9XPU4</accession>
<reference evidence="13 14" key="1">
    <citation type="journal article" date="2020" name="Microorganisms">
        <title>Simultaneous Genome Sequencing of Prosthecochloris ethylica and Desulfuromonas acetoxidans within a Syntrophic Mixture Reveals Unique Pili and Protein Interactions.</title>
        <authorList>
            <person name="Kyndt J.A."/>
            <person name="Van Beeumen J.J."/>
            <person name="Meyer T.E."/>
        </authorList>
    </citation>
    <scope>NUCLEOTIDE SEQUENCE [LARGE SCALE GENOMIC DNA]</scope>
    <source>
        <strain evidence="13 14">N3</strain>
    </source>
</reference>
<evidence type="ECO:0000256" key="2">
    <source>
        <dbReference type="ARBA" id="ARBA00006555"/>
    </source>
</evidence>
<comment type="subcellular location">
    <subcellularLocation>
        <location evidence="1">Cell inner membrane</location>
        <topology evidence="1">Single-pass membrane protein</topology>
        <orientation evidence="1">Periplasmic side</orientation>
    </subcellularLocation>
</comment>
<evidence type="ECO:0000256" key="11">
    <source>
        <dbReference type="SAM" id="Phobius"/>
    </source>
</evidence>
<keyword evidence="3" id="KW-0813">Transport</keyword>
<protein>
    <submittedName>
        <fullName evidence="13">Energy transducer TonB</fullName>
    </submittedName>
</protein>
<comment type="caution">
    <text evidence="13">The sequence shown here is derived from an EMBL/GenBank/DDBJ whole genome shotgun (WGS) entry which is preliminary data.</text>
</comment>
<dbReference type="NCBIfam" id="TIGR01352">
    <property type="entry name" value="tonB_Cterm"/>
    <property type="match status" value="1"/>
</dbReference>
<keyword evidence="14" id="KW-1185">Reference proteome</keyword>
<evidence type="ECO:0000256" key="4">
    <source>
        <dbReference type="ARBA" id="ARBA00022475"/>
    </source>
</evidence>
<dbReference type="InterPro" id="IPR003538">
    <property type="entry name" value="TonB"/>
</dbReference>
<dbReference type="RefSeq" id="WP_194185810.1">
    <property type="nucleotide sequence ID" value="NZ_JADGII010000003.1"/>
</dbReference>
<keyword evidence="8 11" id="KW-1133">Transmembrane helix</keyword>
<gene>
    <name evidence="13" type="ORF">INT08_02545</name>
</gene>
<evidence type="ECO:0000259" key="12">
    <source>
        <dbReference type="PROSITE" id="PS52015"/>
    </source>
</evidence>
<feature type="region of interest" description="Disordered" evidence="10">
    <location>
        <begin position="96"/>
        <end position="147"/>
    </location>
</feature>
<dbReference type="PANTHER" id="PTHR33446">
    <property type="entry name" value="PROTEIN TONB-RELATED"/>
    <property type="match status" value="1"/>
</dbReference>
<dbReference type="InterPro" id="IPR051045">
    <property type="entry name" value="TonB-dependent_transducer"/>
</dbReference>
<keyword evidence="7" id="KW-0653">Protein transport</keyword>
<feature type="domain" description="TonB C-terminal" evidence="12">
    <location>
        <begin position="183"/>
        <end position="275"/>
    </location>
</feature>
<evidence type="ECO:0000256" key="5">
    <source>
        <dbReference type="ARBA" id="ARBA00022519"/>
    </source>
</evidence>
<name>A0ABR9XPU4_9CHLB</name>
<organism evidence="13 14">
    <name type="scientific">Prosthecochloris ethylica</name>
    <dbReference type="NCBI Taxonomy" id="2743976"/>
    <lineage>
        <taxon>Bacteria</taxon>
        <taxon>Pseudomonadati</taxon>
        <taxon>Chlorobiota</taxon>
        <taxon>Chlorobiia</taxon>
        <taxon>Chlorobiales</taxon>
        <taxon>Chlorobiaceae</taxon>
        <taxon>Prosthecochloris</taxon>
    </lineage>
</organism>
<evidence type="ECO:0000256" key="1">
    <source>
        <dbReference type="ARBA" id="ARBA00004383"/>
    </source>
</evidence>
<dbReference type="InterPro" id="IPR006260">
    <property type="entry name" value="TonB/TolA_C"/>
</dbReference>
<keyword evidence="6 11" id="KW-0812">Transmembrane</keyword>
<evidence type="ECO:0000313" key="13">
    <source>
        <dbReference type="EMBL" id="MBF0636061.1"/>
    </source>
</evidence>
<evidence type="ECO:0000256" key="7">
    <source>
        <dbReference type="ARBA" id="ARBA00022927"/>
    </source>
</evidence>
<evidence type="ECO:0000256" key="8">
    <source>
        <dbReference type="ARBA" id="ARBA00022989"/>
    </source>
</evidence>
<dbReference type="EMBL" id="JADGII010000003">
    <property type="protein sequence ID" value="MBF0636061.1"/>
    <property type="molecule type" value="Genomic_DNA"/>
</dbReference>
<dbReference type="PRINTS" id="PR01374">
    <property type="entry name" value="TONBPROTEIN"/>
</dbReference>
<keyword evidence="9 11" id="KW-0472">Membrane</keyword>
<sequence length="275" mass="30174">MSLEQMHKGAPERAGRWSLGRGYLDTDRLRGISYGNLSLRRQSHLYLAHGVIVALLLLVAFWGVSANWDRLAGVLGFGAERDGSEREYVAITHAVQLPPPPPIDRPAPPKAPKTPAQPVAPPKVETPPNVGKVKQVKKEEAPPEQTLATQEEIREVVQKQPGAGDEGSGGVAGGIGDGPVFVPVEKMPAFRRQVRPRYPERARRAGIEGKVFVSVLISEEGKPVKAQIMKREPVDRMVFDKAAIEAVMKSRYTPGIQNGKPVKVWLTLPIRFTLR</sequence>
<feature type="compositionally biased region" description="Pro residues" evidence="10">
    <location>
        <begin position="97"/>
        <end position="112"/>
    </location>
</feature>
<dbReference type="PROSITE" id="PS52015">
    <property type="entry name" value="TONB_CTD"/>
    <property type="match status" value="1"/>
</dbReference>
<dbReference type="SUPFAM" id="SSF74653">
    <property type="entry name" value="TolA/TonB C-terminal domain"/>
    <property type="match status" value="1"/>
</dbReference>
<keyword evidence="5" id="KW-0997">Cell inner membrane</keyword>
<dbReference type="Gene3D" id="3.30.1150.10">
    <property type="match status" value="1"/>
</dbReference>
<dbReference type="Proteomes" id="UP000619838">
    <property type="component" value="Unassembled WGS sequence"/>
</dbReference>
<dbReference type="Pfam" id="PF03544">
    <property type="entry name" value="TonB_C"/>
    <property type="match status" value="1"/>
</dbReference>
<evidence type="ECO:0000256" key="10">
    <source>
        <dbReference type="SAM" id="MobiDB-lite"/>
    </source>
</evidence>